<feature type="region of interest" description="Disordered" evidence="1">
    <location>
        <begin position="301"/>
        <end position="382"/>
    </location>
</feature>
<dbReference type="Proteomes" id="UP001271007">
    <property type="component" value="Unassembled WGS sequence"/>
</dbReference>
<evidence type="ECO:0000313" key="3">
    <source>
        <dbReference type="Proteomes" id="UP001271007"/>
    </source>
</evidence>
<dbReference type="Gene3D" id="3.30.40.10">
    <property type="entry name" value="Zinc/RING finger domain, C3HC4 (zinc finger)"/>
    <property type="match status" value="1"/>
</dbReference>
<protein>
    <recommendedName>
        <fullName evidence="4">RING-type domain-containing protein</fullName>
    </recommendedName>
</protein>
<feature type="compositionally biased region" description="Basic and acidic residues" evidence="1">
    <location>
        <begin position="353"/>
        <end position="364"/>
    </location>
</feature>
<evidence type="ECO:0000313" key="2">
    <source>
        <dbReference type="EMBL" id="KAK3055254.1"/>
    </source>
</evidence>
<dbReference type="AlphaFoldDB" id="A0AAJ0DJT8"/>
<comment type="caution">
    <text evidence="2">The sequence shown here is derived from an EMBL/GenBank/DDBJ whole genome shotgun (WGS) entry which is preliminary data.</text>
</comment>
<name>A0AAJ0DJT8_9PEZI</name>
<dbReference type="InterPro" id="IPR013083">
    <property type="entry name" value="Znf_RING/FYVE/PHD"/>
</dbReference>
<dbReference type="EMBL" id="JAWDJX010000009">
    <property type="protein sequence ID" value="KAK3055254.1"/>
    <property type="molecule type" value="Genomic_DNA"/>
</dbReference>
<reference evidence="2" key="1">
    <citation type="submission" date="2023-04" db="EMBL/GenBank/DDBJ databases">
        <title>Black Yeasts Isolated from many extreme environments.</title>
        <authorList>
            <person name="Coleine C."/>
            <person name="Stajich J.E."/>
            <person name="Selbmann L."/>
        </authorList>
    </citation>
    <scope>NUCLEOTIDE SEQUENCE</scope>
    <source>
        <strain evidence="2">CCFEE 5312</strain>
    </source>
</reference>
<evidence type="ECO:0008006" key="4">
    <source>
        <dbReference type="Google" id="ProtNLM"/>
    </source>
</evidence>
<dbReference type="SUPFAM" id="SSF57850">
    <property type="entry name" value="RING/U-box"/>
    <property type="match status" value="1"/>
</dbReference>
<evidence type="ECO:0000256" key="1">
    <source>
        <dbReference type="SAM" id="MobiDB-lite"/>
    </source>
</evidence>
<gene>
    <name evidence="2" type="ORF">LTR09_003807</name>
</gene>
<sequence length="382" mass="43028">MASFEIPEITRSQYFDDLPLRRCPSIRGTRWHSKTPCGNCNRHLVDANPDETSETALMLHNEHLVGEECLHAWLQTRNTCPACKVALFREELAMDDRTTLRRVRSLQLHQQHFANAGNREMKAKMYGMWRALVDARADAFTRGEVEAPESGYTVYRGRAHSPESTNPYGKRIIDADVLVHQLDQLWDHLFMQASGSATRSRSDSVVGVENKLTVPCHPLAAKLRQQMAEIIRKNHGSVVAPNVVRMELNGRWIQSELWKQWNALDQEAPQGLFIYQAHLVEAVVAAVMELPVVADVRAVDDGEDNAGSSSHGPADRPADRAPCNYGRANRQSRGHERGGKESRGPGRTNRQSQGHERVDGESHSQRRRDVRRASPSSVVVNW</sequence>
<keyword evidence="3" id="KW-1185">Reference proteome</keyword>
<accession>A0AAJ0DJT8</accession>
<proteinExistence type="predicted"/>
<organism evidence="2 3">
    <name type="scientific">Extremus antarcticus</name>
    <dbReference type="NCBI Taxonomy" id="702011"/>
    <lineage>
        <taxon>Eukaryota</taxon>
        <taxon>Fungi</taxon>
        <taxon>Dikarya</taxon>
        <taxon>Ascomycota</taxon>
        <taxon>Pezizomycotina</taxon>
        <taxon>Dothideomycetes</taxon>
        <taxon>Dothideomycetidae</taxon>
        <taxon>Mycosphaerellales</taxon>
        <taxon>Extremaceae</taxon>
        <taxon>Extremus</taxon>
    </lineage>
</organism>
<feature type="compositionally biased region" description="Basic and acidic residues" evidence="1">
    <location>
        <begin position="333"/>
        <end position="344"/>
    </location>
</feature>